<keyword evidence="2" id="KW-1185">Reference proteome</keyword>
<evidence type="ECO:0000313" key="2">
    <source>
        <dbReference type="Proteomes" id="UP000607653"/>
    </source>
</evidence>
<protein>
    <submittedName>
        <fullName evidence="1">Uncharacterized protein</fullName>
    </submittedName>
</protein>
<dbReference type="EMBL" id="DUZY01000008">
    <property type="protein sequence ID" value="DAD46580.1"/>
    <property type="molecule type" value="Genomic_DNA"/>
</dbReference>
<sequence length="40" mass="4725">MICIFSTSKSLILEFDWHAINYKASEDELYGEEHGKFQML</sequence>
<reference evidence="1 2" key="1">
    <citation type="journal article" date="2020" name="Mol. Biol. Evol.">
        <title>Distinct Expression and Methylation Patterns for Genes with Different Fates following a Single Whole-Genome Duplication in Flowering Plants.</title>
        <authorList>
            <person name="Shi T."/>
            <person name="Rahmani R.S."/>
            <person name="Gugger P.F."/>
            <person name="Wang M."/>
            <person name="Li H."/>
            <person name="Zhang Y."/>
            <person name="Li Z."/>
            <person name="Wang Q."/>
            <person name="Van de Peer Y."/>
            <person name="Marchal K."/>
            <person name="Chen J."/>
        </authorList>
    </citation>
    <scope>NUCLEOTIDE SEQUENCE [LARGE SCALE GENOMIC DNA]</scope>
    <source>
        <tissue evidence="1">Leaf</tissue>
    </source>
</reference>
<evidence type="ECO:0000313" key="1">
    <source>
        <dbReference type="EMBL" id="DAD46580.1"/>
    </source>
</evidence>
<dbReference type="AlphaFoldDB" id="A0A822ZQ16"/>
<gene>
    <name evidence="1" type="ORF">HUJ06_016517</name>
</gene>
<comment type="caution">
    <text evidence="1">The sequence shown here is derived from an EMBL/GenBank/DDBJ whole genome shotgun (WGS) entry which is preliminary data.</text>
</comment>
<dbReference type="Proteomes" id="UP000607653">
    <property type="component" value="Unassembled WGS sequence"/>
</dbReference>
<proteinExistence type="predicted"/>
<name>A0A822ZQ16_NELNU</name>
<accession>A0A822ZQ16</accession>
<organism evidence="1 2">
    <name type="scientific">Nelumbo nucifera</name>
    <name type="common">Sacred lotus</name>
    <dbReference type="NCBI Taxonomy" id="4432"/>
    <lineage>
        <taxon>Eukaryota</taxon>
        <taxon>Viridiplantae</taxon>
        <taxon>Streptophyta</taxon>
        <taxon>Embryophyta</taxon>
        <taxon>Tracheophyta</taxon>
        <taxon>Spermatophyta</taxon>
        <taxon>Magnoliopsida</taxon>
        <taxon>Proteales</taxon>
        <taxon>Nelumbonaceae</taxon>
        <taxon>Nelumbo</taxon>
    </lineage>
</organism>